<feature type="compositionally biased region" description="Basic and acidic residues" evidence="1">
    <location>
        <begin position="39"/>
        <end position="57"/>
    </location>
</feature>
<reference evidence="2 3" key="1">
    <citation type="journal article" date="2021" name="Elife">
        <title>Chloroplast acquisition without the gene transfer in kleptoplastic sea slugs, Plakobranchus ocellatus.</title>
        <authorList>
            <person name="Maeda T."/>
            <person name="Takahashi S."/>
            <person name="Yoshida T."/>
            <person name="Shimamura S."/>
            <person name="Takaki Y."/>
            <person name="Nagai Y."/>
            <person name="Toyoda A."/>
            <person name="Suzuki Y."/>
            <person name="Arimoto A."/>
            <person name="Ishii H."/>
            <person name="Satoh N."/>
            <person name="Nishiyama T."/>
            <person name="Hasebe M."/>
            <person name="Maruyama T."/>
            <person name="Minagawa J."/>
            <person name="Obokata J."/>
            <person name="Shigenobu S."/>
        </authorList>
    </citation>
    <scope>NUCLEOTIDE SEQUENCE [LARGE SCALE GENOMIC DNA]</scope>
</reference>
<organism evidence="2 3">
    <name type="scientific">Plakobranchus ocellatus</name>
    <dbReference type="NCBI Taxonomy" id="259542"/>
    <lineage>
        <taxon>Eukaryota</taxon>
        <taxon>Metazoa</taxon>
        <taxon>Spiralia</taxon>
        <taxon>Lophotrochozoa</taxon>
        <taxon>Mollusca</taxon>
        <taxon>Gastropoda</taxon>
        <taxon>Heterobranchia</taxon>
        <taxon>Euthyneura</taxon>
        <taxon>Panpulmonata</taxon>
        <taxon>Sacoglossa</taxon>
        <taxon>Placobranchoidea</taxon>
        <taxon>Plakobranchidae</taxon>
        <taxon>Plakobranchus</taxon>
    </lineage>
</organism>
<dbReference type="EMBL" id="BLXT01008169">
    <property type="protein sequence ID" value="GFO46129.1"/>
    <property type="molecule type" value="Genomic_DNA"/>
</dbReference>
<sequence>MEEEDEKERAKRRKKTKGRRMAVKMPLKPQAGNSGSRIQRTETPGRPREAGQGKDTDWLSFSTRKMVVKAPGSSRKGRRCSQLQTMVAGGDKAH</sequence>
<evidence type="ECO:0000256" key="1">
    <source>
        <dbReference type="SAM" id="MobiDB-lite"/>
    </source>
</evidence>
<proteinExistence type="predicted"/>
<evidence type="ECO:0000313" key="2">
    <source>
        <dbReference type="EMBL" id="GFO46129.1"/>
    </source>
</evidence>
<dbReference type="AlphaFoldDB" id="A0AAV4DPP4"/>
<protein>
    <submittedName>
        <fullName evidence="2">Uncharacterized protein</fullName>
    </submittedName>
</protein>
<feature type="compositionally biased region" description="Basic residues" evidence="1">
    <location>
        <begin position="10"/>
        <end position="22"/>
    </location>
</feature>
<name>A0AAV4DPP4_9GAST</name>
<accession>A0AAV4DPP4</accession>
<gene>
    <name evidence="2" type="ORF">PoB_007263400</name>
</gene>
<feature type="region of interest" description="Disordered" evidence="1">
    <location>
        <begin position="1"/>
        <end position="94"/>
    </location>
</feature>
<comment type="caution">
    <text evidence="2">The sequence shown here is derived from an EMBL/GenBank/DDBJ whole genome shotgun (WGS) entry which is preliminary data.</text>
</comment>
<evidence type="ECO:0000313" key="3">
    <source>
        <dbReference type="Proteomes" id="UP000735302"/>
    </source>
</evidence>
<dbReference type="Proteomes" id="UP000735302">
    <property type="component" value="Unassembled WGS sequence"/>
</dbReference>
<keyword evidence="3" id="KW-1185">Reference proteome</keyword>